<keyword evidence="3 4" id="KW-0732">Signal</keyword>
<dbReference type="GO" id="GO:0042956">
    <property type="term" value="P:maltodextrin transmembrane transport"/>
    <property type="evidence" value="ECO:0007669"/>
    <property type="project" value="TreeGrafter"/>
</dbReference>
<dbReference type="Pfam" id="PF01547">
    <property type="entry name" value="SBP_bac_1"/>
    <property type="match status" value="1"/>
</dbReference>
<reference evidence="5 6" key="1">
    <citation type="submission" date="2018-06" db="EMBL/GenBank/DDBJ databases">
        <title>Genomic Encyclopedia of Type Strains, Phase IV (KMG-IV): sequencing the most valuable type-strain genomes for metagenomic binning, comparative biology and taxonomic classification.</title>
        <authorList>
            <person name="Goeker M."/>
        </authorList>
    </citation>
    <scope>NUCLEOTIDE SEQUENCE [LARGE SCALE GENOMIC DNA]</scope>
    <source>
        <strain evidence="5 6">DSM 15140</strain>
    </source>
</reference>
<name>A0A366DTY7_9BACI</name>
<dbReference type="STRING" id="200904.GCA_900168775_02685"/>
<organism evidence="5 6">
    <name type="scientific">Paraliobacillus ryukyuensis</name>
    <dbReference type="NCBI Taxonomy" id="200904"/>
    <lineage>
        <taxon>Bacteria</taxon>
        <taxon>Bacillati</taxon>
        <taxon>Bacillota</taxon>
        <taxon>Bacilli</taxon>
        <taxon>Bacillales</taxon>
        <taxon>Bacillaceae</taxon>
        <taxon>Paraliobacillus</taxon>
    </lineage>
</organism>
<dbReference type="GO" id="GO:0055052">
    <property type="term" value="C:ATP-binding cassette (ABC) transporter complex, substrate-binding subunit-containing"/>
    <property type="evidence" value="ECO:0007669"/>
    <property type="project" value="TreeGrafter"/>
</dbReference>
<evidence type="ECO:0000256" key="4">
    <source>
        <dbReference type="SAM" id="SignalP"/>
    </source>
</evidence>
<dbReference type="GO" id="GO:0015768">
    <property type="term" value="P:maltose transport"/>
    <property type="evidence" value="ECO:0007669"/>
    <property type="project" value="TreeGrafter"/>
</dbReference>
<protein>
    <submittedName>
        <fullName evidence="5">Carbohydrate ABC transporter substrate-binding protein (CUT1 family)</fullName>
    </submittedName>
</protein>
<dbReference type="PANTHER" id="PTHR30061">
    <property type="entry name" value="MALTOSE-BINDING PERIPLASMIC PROTEIN"/>
    <property type="match status" value="1"/>
</dbReference>
<accession>A0A366DTY7</accession>
<comment type="caution">
    <text evidence="5">The sequence shown here is derived from an EMBL/GenBank/DDBJ whole genome shotgun (WGS) entry which is preliminary data.</text>
</comment>
<evidence type="ECO:0000256" key="3">
    <source>
        <dbReference type="ARBA" id="ARBA00022729"/>
    </source>
</evidence>
<keyword evidence="6" id="KW-1185">Reference proteome</keyword>
<dbReference type="Proteomes" id="UP000252254">
    <property type="component" value="Unassembled WGS sequence"/>
</dbReference>
<dbReference type="SUPFAM" id="SSF53850">
    <property type="entry name" value="Periplasmic binding protein-like II"/>
    <property type="match status" value="1"/>
</dbReference>
<sequence>MLKQKMSFVLFLTVAIGAIVLLSACSQDEEQQSESNDTLTVWTMSQDLEKFVTAYEEETGVTVDVQSFPWDNAHEKLLTAVASGEGPDVLQIGSTWVAEFGEAGTFLDLSDHIGDYENLDLNNFYEEAVASAQYKDQTVGIPWYVDTRVLYYRTDILAEVGYPDGPETWDDVLDASRQLADRGEGQYGIEFPRTDENFPFMLAWSQGWEYNEAEGAANFGKSEFKESVELYNTFFEEELSQSNDGKELYQAFSDGSKPMYFSGPWEIDQLRDQIPELDGKWDLKVMPKTETNDSMIGGAHWSIFHNSDNVDQALDFINWMSDPETQVDWYETRNELPSNLQAWEDPILAKDDKVNTFGKQLENTRALPVIPEFNQLSEELINYLERIYRGGEDVDTVLEEYQEEAARILNK</sequence>
<gene>
    <name evidence="5" type="ORF">DES48_11163</name>
</gene>
<dbReference type="PROSITE" id="PS51257">
    <property type="entry name" value="PROKAR_LIPOPROTEIN"/>
    <property type="match status" value="1"/>
</dbReference>
<dbReference type="InterPro" id="IPR006059">
    <property type="entry name" value="SBP"/>
</dbReference>
<dbReference type="PANTHER" id="PTHR30061:SF50">
    <property type="entry name" value="MALTOSE_MALTODEXTRIN-BINDING PERIPLASMIC PROTEIN"/>
    <property type="match status" value="1"/>
</dbReference>
<proteinExistence type="inferred from homology"/>
<dbReference type="EMBL" id="QNRI01000011">
    <property type="protein sequence ID" value="RBO93552.1"/>
    <property type="molecule type" value="Genomic_DNA"/>
</dbReference>
<evidence type="ECO:0000256" key="2">
    <source>
        <dbReference type="ARBA" id="ARBA00022448"/>
    </source>
</evidence>
<dbReference type="Gene3D" id="3.40.190.10">
    <property type="entry name" value="Periplasmic binding protein-like II"/>
    <property type="match status" value="2"/>
</dbReference>
<evidence type="ECO:0000313" key="5">
    <source>
        <dbReference type="EMBL" id="RBO93552.1"/>
    </source>
</evidence>
<dbReference type="GO" id="GO:1901982">
    <property type="term" value="F:maltose binding"/>
    <property type="evidence" value="ECO:0007669"/>
    <property type="project" value="TreeGrafter"/>
</dbReference>
<keyword evidence="2" id="KW-0813">Transport</keyword>
<evidence type="ECO:0000256" key="1">
    <source>
        <dbReference type="ARBA" id="ARBA00008520"/>
    </source>
</evidence>
<feature type="chain" id="PRO_5039367166" evidence="4">
    <location>
        <begin position="27"/>
        <end position="411"/>
    </location>
</feature>
<comment type="similarity">
    <text evidence="1">Belongs to the bacterial solute-binding protein 1 family.</text>
</comment>
<evidence type="ECO:0000313" key="6">
    <source>
        <dbReference type="Proteomes" id="UP000252254"/>
    </source>
</evidence>
<feature type="signal peptide" evidence="4">
    <location>
        <begin position="1"/>
        <end position="26"/>
    </location>
</feature>
<dbReference type="AlphaFoldDB" id="A0A366DTY7"/>